<dbReference type="InterPro" id="IPR025667">
    <property type="entry name" value="SprB_repeat"/>
</dbReference>
<dbReference type="NCBIfam" id="TIGR04131">
    <property type="entry name" value="Bac_Flav_CTERM"/>
    <property type="match status" value="1"/>
</dbReference>
<dbReference type="EMBL" id="JACVDC010000104">
    <property type="protein sequence ID" value="MBC9798318.1"/>
    <property type="molecule type" value="Genomic_DNA"/>
</dbReference>
<name>A0A926JW80_9FLAO</name>
<evidence type="ECO:0000313" key="1">
    <source>
        <dbReference type="EMBL" id="MBC9798318.1"/>
    </source>
</evidence>
<gene>
    <name evidence="1" type="ORF">IBL28_20285</name>
</gene>
<organism evidence="1 2">
    <name type="scientific">Sinomicrobium weinanense</name>
    <dbReference type="NCBI Taxonomy" id="2842200"/>
    <lineage>
        <taxon>Bacteria</taxon>
        <taxon>Pseudomonadati</taxon>
        <taxon>Bacteroidota</taxon>
        <taxon>Flavobacteriia</taxon>
        <taxon>Flavobacteriales</taxon>
        <taxon>Flavobacteriaceae</taxon>
        <taxon>Sinomicrobium</taxon>
    </lineage>
</organism>
<dbReference type="Proteomes" id="UP000653730">
    <property type="component" value="Unassembled WGS sequence"/>
</dbReference>
<accession>A0A926JW80</accession>
<evidence type="ECO:0000313" key="2">
    <source>
        <dbReference type="Proteomes" id="UP000653730"/>
    </source>
</evidence>
<dbReference type="Pfam" id="PF13573">
    <property type="entry name" value="SprB"/>
    <property type="match status" value="6"/>
</dbReference>
<keyword evidence="2" id="KW-1185">Reference proteome</keyword>
<protein>
    <submittedName>
        <fullName evidence="1">T9SS type B sorting domain-containing protein</fullName>
    </submittedName>
</protein>
<dbReference type="InterPro" id="IPR026341">
    <property type="entry name" value="T9SS_type_B"/>
</dbReference>
<proteinExistence type="predicted"/>
<reference evidence="1 2" key="1">
    <citation type="submission" date="2020-09" db="EMBL/GenBank/DDBJ databases">
        <title>Sinomicrobium weinanense sp. nov., a halophilic bacteria isolated from saline-alkali soil.</title>
        <authorList>
            <person name="Wu P."/>
            <person name="Ren H."/>
            <person name="Mei Y."/>
            <person name="Liang Y."/>
            <person name="Chen Z."/>
        </authorList>
    </citation>
    <scope>NUCLEOTIDE SEQUENCE [LARGE SCALE GENOMIC DNA]</scope>
    <source>
        <strain evidence="1 2">FJxs</strain>
    </source>
</reference>
<dbReference type="RefSeq" id="WP_187967442.1">
    <property type="nucleotide sequence ID" value="NZ_JACVDC010000104.1"/>
</dbReference>
<sequence>MMKNSTAFRSLVLVVYVLFAGMSLTYGQFLKPFEVRYENRVRGNMTMISNSILNRSEGWNGPNDPYNRAGNNDDMNMQYIDVDNDDNTFSSSRASLTIPDSEGCYKIVYAGLYWAGTYPSDSRHDDTREAIDQVKLRLPGSGGYMDITGEVIYDGYNSPDFDEDNSPYACYADITEYIAALDNPEGEYTLANIRAGQGSKYYFGGGSAGWTIFFVYEDLALQARFITSFDGFAAITRDGESRVDIPVSGFRTNPVGPVRANLMTLALEGDRGLLNDNFQLDAGSNGNFQYIDDNLNPANNFFNGRISVNDAEFRDRVPNSSNTLGYDATIVDITDMMDNNETQATMRFNTSQDAYYPFFSAFSAEVVMPNIRLVKYIRDEMGNDISDQEVELGGTIIYHIEFENIGNDNARDLTIRDLLPVNARADVVIDASDGVNWTYDEEKGEVVFNVEDEKVKAGNPKGWIDIQVSVSTDCSDFNAACSHIIKNQAFATYTGEDSGEVITDDPSLGGVDDCYMGEQVPVNILANTATCTFEREETLCAGELTLTAGAGFETYTWTNSEGVEVGSTQSIVVNTPGTYKVFKEVPDGSTCPDQEEIINVVLHGGIQDNPLLPEADVVETCTNDGSDLPKFFLCGAGDRRLINTGIVDVEKILWEKLDENATCGPADRDAVCANKNSACKWDTVATGPQYEIGSHGSGQYRMVVFYQGGCFSRFYFNVYTNDLDPQAVLKDIICGNPGNITIDNVPAGYEYRWLKDGAEVEPWTDGNNSLDVEEPGIYEVEIRQTGVEDGCVFRLDKLVIQQRDMKVKIEVDPVSSCGPGTIDIKVEEAGPQYYYRITNQNGDIEFVNTGAIDENRYVYGEVNDPRTYKVEVRNDAGCFYEETVEVGGLDKLELTAEVQQHIACNSTGKIQVHSSGGSTPHWYAIYSIDGALQNPVYPDDYQKAQVFDVDAGGSYTFVMMDGNECPSYSDAVLMENYPPLEYEVKKEDISCFGENSGRIIVNYTPANGFTFSYLLEDGNGNDITETYRVGDNFENLPPGSYTLTITQSRGNNTCEGEVHNITITQPDSALTATSGVSETVECDAEEGGQIRVVNAEGGTPPYEYSFDGGTDYNGDNTGHLPPGDHNIYIRDANGCVYTMKVTVPGPLTPPTATVDIGDYNCEGLAEATVNLENQNPDYQYWYAIDGVVNVPDSTSNIFTGIAPGDHIITVNYVSQIPPPPSTLMVETFGAGATVTTPYMSDAYCFEPQTGLANNCPTNSDPAINDGEYAVTGQIENPFSTWLTPSDHTGDADGRMLVVNVGDAVGVGGVVYRRKARDIIPGRDVVVSLWGLNLLRAGTGSTLGDPNLVIQLVDAGDNVVAEHATTDIPRDNGWHNFEIPLNPGNNTELDIVIRTNSAVISGNDMALDDIVVYQVPKQCPGTVDIPINIEDGKAFRARVTGVADAFCYDDAETTITFSVENYNTDTGYQYSVDNGATWETSTTSPMSVTAPVDTATNEVTLWVRYAEGECELDFTKSVAVPEAVTVTAKVTEEATCNAGAGITVQGEGGVPPYRFSIDGGATWSEEGTSAEFHDLTTGTYTVRVKDSNSCEADTEIKIDAPVALEFTATPGNCYEGDNQGQIIVEVGTGNGEYQFRINGGAWETPNPPTADSYYFTELSSGTYIIDVKDAAGCKGEPQTVVIHEELTATVTPTDINCAAGTIVVEPSGGDGNYVYAFIPAGGPVTPGDFSAASTFQVTPGNEGDYDVYIRDNNGDDGYCEYLETVTINQAPSLDTEIIPEDPQCFGETGIITVNINSGEGLYTIEITDENGDVIASLPNFANTTKRFTNIEGGTYTVTVTDRYGCKDGDTVKITEPDELTADLEAILPEDCDVVDPDEYGVRFTAYPAYPDLTVEFSVDNGATWSQNPEFTGYPSGTRLYPSMHTIDANGDEVCRIDFEEPFEVPYPPVSLVIDAKAEAVDCDFQVTVKGSEGIPPYTFAVVEGTGSPAPGDWVTPNTPPDTHVFTQLMPGRTYSFYVRDDTGCVRMNDVDIYDEFDIIDTKVTFERIPACYGEENGEITFTIEDEDGVHEDRLRWELFDINDNPVQNSGGAITYNPPMEVNVAGLAPGEYYLVVTEVDAGGSDACYGASENVLIQEARPITISGTESEPIACNAPGFVRIIGTTGGWGGYTYTISGTNLTEDIVSTENPVKIPYDKVVDPSLPVEVTIAVEDQYGCSAELGTEVVGISPAPEITTIVTNNCKAPFSLEVIASGGSGDYKYSLDGGNSYEENGGMFGNVAPGTYEVMIIDDNGCTAGPVTVEIYPLFEAVVKLTDHLDCSAAPDAEITITASGGSGSYEYEVTGNATIPRAPLTSNPFTFTVAGTGDYEVTVYDVKNGDPVWTSGECEVKSTITVTEPVKPDFTVSPTDVSCNQAEDGMIRIVAVDNGINPLTYTLNPMPAGAVLMDDGNGFENLPPGSYTVTATGTNECTTAITNVIIEQPDAIIIPPAAVSVTEFGCTSGNSPDEASVIIDVTQITGGTGTYVTYEFIEDASGDIVQSGSSSQLIWTGHSGGSFTINVYDDEGCVGTATAIIQPFDTLIDATVTATDATCETGATASVRVNTTTGNTNKIRWSLDNGDGDPGTNDWQPYGTTIDDLAPGSYVFLVRHTDTGCILPVTYTVPEPEGFEIHVEVLSDVVCPGTESGSVTFGMTDSSYSGIFEWEVFRAADGSSVRTGTHNTVNGATPPVNLGGGKYYVEIRQADVPNCTQTRAFEIAEPIGGDIRDETEVIVTPITCVRDTGTIYIRASGGWGGHTCYVAPVTAPAPGENDFVDKREFKGLTANVYQVWVKDAGGCMVELDEVALNPPEDINAGIVADPGTELQCIGDTNITLTAINVTGGSGNYLYRLNRYAADGSLESTTDTYSTPGFDGLGAGTYSITVEDNWGCTFTTETISITAPDPIVATLEIQENISCEKDAVIRISATGGTGGPYTYSADIAGPYESENTFTVGPGTYAFYVKDGSDCDPVKSNEVTINEVEDIEIELDLSAASVNCNGDATGTIRASATGGLGDYVYTLLDENQDPVPGRQNTSGIFGGLAAGLYYVQVDSGDCGQTSVQVSVTQPEPLKIEVAKFDVLCHGGNDGRIVLTTSGGTGTYKYAISPNLDQFDEKAEFDGLSAGDYTIIAQDAAGCYEEINVTITEPDALNVILSFTEETCKGDENASVTAVISGGTAPYFTSLNNRNNYEEGKLEYNGLAGGETYVVFVKDANGCETYASVSIPEGVDITPTAEIIYGNCIDSSFDNEATIKIADPGEVTRVTYALDGGIPRTGNTFTNLTPGPHTVEVVHTNGCTRHVDFEIEEREPLESVEVTSVTHVDCHGEETGSITLRATGGVGTIEYAILGIDKYQSSNVFRELPAGTYTIVARDEARCTVTTEVEIGEPAQPIRVQVVSRNEEICEGDADASVEISVSGGTPPYATSLNNRNNFVNDRFLYTGLSGGRTHIVYVRDAKGCEYVTSVKFSVPVIIQPKVDINYGCEGSYSTNSVTVSVDKDVVNDVLYKLDGAPGQLDNTFTDLAPGHHTIEVIHANGCTRPVSFIIEDIRPLRLRLEVSNLNQIRAIASGGAGGYRYYIAGVNLGEKNTYYINHTAVYTATVVDANGCKATASISMEFIDIEIPNVFTPNGDGYDDTWRIRNSEGYPDMKVIIYDRYGRELARLPQGIGWDGIYNGTLLPTGDYWYTLKLNGENDDREFVGHFTLYR</sequence>
<dbReference type="Pfam" id="PF13585">
    <property type="entry name" value="CHU_C"/>
    <property type="match status" value="1"/>
</dbReference>
<comment type="caution">
    <text evidence="1">The sequence shown here is derived from an EMBL/GenBank/DDBJ whole genome shotgun (WGS) entry which is preliminary data.</text>
</comment>